<evidence type="ECO:0000313" key="2">
    <source>
        <dbReference type="EMBL" id="UZF88515.1"/>
    </source>
</evidence>
<proteinExistence type="predicted"/>
<keyword evidence="1" id="KW-0732">Signal</keyword>
<dbReference type="GO" id="GO:0030288">
    <property type="term" value="C:outer membrane-bounded periplasmic space"/>
    <property type="evidence" value="ECO:0007669"/>
    <property type="project" value="TreeGrafter"/>
</dbReference>
<dbReference type="PANTHER" id="PTHR30006">
    <property type="entry name" value="THIAMINE-BINDING PERIPLASMIC PROTEIN-RELATED"/>
    <property type="match status" value="1"/>
</dbReference>
<gene>
    <name evidence="2" type="ORF">NWE54_06925</name>
</gene>
<dbReference type="EMBL" id="CP102774">
    <property type="protein sequence ID" value="UZF88515.1"/>
    <property type="molecule type" value="Genomic_DNA"/>
</dbReference>
<evidence type="ECO:0000256" key="1">
    <source>
        <dbReference type="ARBA" id="ARBA00022729"/>
    </source>
</evidence>
<dbReference type="Gene3D" id="3.40.190.10">
    <property type="entry name" value="Periplasmic binding protein-like II"/>
    <property type="match status" value="2"/>
</dbReference>
<dbReference type="Pfam" id="PF13343">
    <property type="entry name" value="SBP_bac_6"/>
    <property type="match status" value="1"/>
</dbReference>
<protein>
    <submittedName>
        <fullName evidence="2">Extracellular solute-binding protein</fullName>
    </submittedName>
</protein>
<dbReference type="AlphaFoldDB" id="A0A9E7ZMF2"/>
<name>A0A9E7ZMF2_9HYPH</name>
<sequence>MARYTVTIRLILLALLAFGWPAAGMAEGRRVQIITSFPPSFFEPFRSAFRNRHPDIVVEVVQRKTTAAVVDIRTQKRPDVDLFWASAPDAFELLKRANLLAPVQPRKTGAPETIAGYPVNDPDGRYLGFAVSGYGLVYNPTYLAARGLPVPRNWADLAAPVYAGHIGLTSPSRSGTTHLMVEALLQSLGWERGWALWSAIGGNLATITARSFGVNAGVARGRFGIGISIDFLTEANAAEGESNRFVLPGETLFAPASIARLATSPNPKEAELFIDFVLSPEGQRMLREPRIGRLAVSPSAYGQGETPPHLSEVEGIFNRTGFDAGLSAGRYELVNLIFDEWITFRRAEHARLWRSLQAMEAALLTRPDEQAARLLTQARAALTQPPVSAAELEKADRFRNLVRVPRGLPVPEEQARIEADIRNAIAARTAEANDSLQQAAERLAALGWRDESLTGARP</sequence>
<reference evidence="2" key="1">
    <citation type="submission" date="2022-08" db="EMBL/GenBank/DDBJ databases">
        <title>Complete Genome Sequences of 2 Bosea sp. soil isolates.</title>
        <authorList>
            <person name="Alvarez Arevalo M."/>
            <person name="Sterndorff E.B."/>
            <person name="Faurdal D."/>
            <person name="Joergensen T.S."/>
            <person name="Weber T."/>
        </authorList>
    </citation>
    <scope>NUCLEOTIDE SEQUENCE</scope>
    <source>
        <strain evidence="2">NBC_00436</strain>
    </source>
</reference>
<dbReference type="SUPFAM" id="SSF53850">
    <property type="entry name" value="Periplasmic binding protein-like II"/>
    <property type="match status" value="1"/>
</dbReference>
<dbReference type="PANTHER" id="PTHR30006:SF25">
    <property type="entry name" value="PHOSPHOGLYCERATE TRANSPORT REGULATORY PROTEIN PGTC"/>
    <property type="match status" value="1"/>
</dbReference>
<accession>A0A9E7ZMF2</accession>
<organism evidence="2">
    <name type="scientific">Bosea sp. NBC_00436</name>
    <dbReference type="NCBI Taxonomy" id="2969620"/>
    <lineage>
        <taxon>Bacteria</taxon>
        <taxon>Pseudomonadati</taxon>
        <taxon>Pseudomonadota</taxon>
        <taxon>Alphaproteobacteria</taxon>
        <taxon>Hyphomicrobiales</taxon>
        <taxon>Boseaceae</taxon>
        <taxon>Bosea</taxon>
    </lineage>
</organism>